<organism evidence="2 3">
    <name type="scientific">Halarchaeum salinum</name>
    <dbReference type="NCBI Taxonomy" id="489912"/>
    <lineage>
        <taxon>Archaea</taxon>
        <taxon>Methanobacteriati</taxon>
        <taxon>Methanobacteriota</taxon>
        <taxon>Stenosarchaea group</taxon>
        <taxon>Halobacteria</taxon>
        <taxon>Halobacteriales</taxon>
        <taxon>Halobacteriaceae</taxon>
    </lineage>
</organism>
<keyword evidence="1" id="KW-0812">Transmembrane</keyword>
<dbReference type="Proteomes" id="UP001500837">
    <property type="component" value="Unassembled WGS sequence"/>
</dbReference>
<accession>A0AAV3S896</accession>
<comment type="caution">
    <text evidence="2">The sequence shown here is derived from an EMBL/GenBank/DDBJ whole genome shotgun (WGS) entry which is preliminary data.</text>
</comment>
<name>A0AAV3S896_9EURY</name>
<evidence type="ECO:0000256" key="1">
    <source>
        <dbReference type="SAM" id="Phobius"/>
    </source>
</evidence>
<dbReference type="AlphaFoldDB" id="A0AAV3S896"/>
<reference evidence="2 3" key="1">
    <citation type="journal article" date="2019" name="Int. J. Syst. Evol. Microbiol.">
        <title>The Global Catalogue of Microorganisms (GCM) 10K type strain sequencing project: providing services to taxonomists for standard genome sequencing and annotation.</title>
        <authorList>
            <consortium name="The Broad Institute Genomics Platform"/>
            <consortium name="The Broad Institute Genome Sequencing Center for Infectious Disease"/>
            <person name="Wu L."/>
            <person name="Ma J."/>
        </authorList>
    </citation>
    <scope>NUCLEOTIDE SEQUENCE [LARGE SCALE GENOMIC DNA]</scope>
    <source>
        <strain evidence="2 3">JCM 16330</strain>
    </source>
</reference>
<feature type="transmembrane region" description="Helical" evidence="1">
    <location>
        <begin position="54"/>
        <end position="76"/>
    </location>
</feature>
<keyword evidence="1" id="KW-1133">Transmembrane helix</keyword>
<dbReference type="EMBL" id="BAAABL010000051">
    <property type="protein sequence ID" value="GAA0304051.1"/>
    <property type="molecule type" value="Genomic_DNA"/>
</dbReference>
<keyword evidence="1" id="KW-0472">Membrane</keyword>
<evidence type="ECO:0000313" key="2">
    <source>
        <dbReference type="EMBL" id="GAA0304051.1"/>
    </source>
</evidence>
<keyword evidence="3" id="KW-1185">Reference proteome</keyword>
<evidence type="ECO:0000313" key="3">
    <source>
        <dbReference type="Proteomes" id="UP001500837"/>
    </source>
</evidence>
<sequence>MNRSSHGFFLGFANALLLVAGLILMAQTVTWLTIQPHGIAGYVALMTVPRFSLLDLVEAVGALMTIFAIGVTTRYFGGRL</sequence>
<feature type="transmembrane region" description="Helical" evidence="1">
    <location>
        <begin position="7"/>
        <end position="34"/>
    </location>
</feature>
<proteinExistence type="predicted"/>
<protein>
    <submittedName>
        <fullName evidence="2">Uncharacterized protein</fullName>
    </submittedName>
</protein>
<gene>
    <name evidence="2" type="ORF">GCM10009066_17530</name>
</gene>